<dbReference type="AlphaFoldDB" id="A0ABD0R0Y9"/>
<reference evidence="1 2" key="1">
    <citation type="submission" date="2024-05" db="EMBL/GenBank/DDBJ databases">
        <title>Genome sequencing and assembly of Indian major carp, Cirrhinus mrigala (Hamilton, 1822).</title>
        <authorList>
            <person name="Mohindra V."/>
            <person name="Chowdhury L.M."/>
            <person name="Lal K."/>
            <person name="Jena J.K."/>
        </authorList>
    </citation>
    <scope>NUCLEOTIDE SEQUENCE [LARGE SCALE GENOMIC DNA]</scope>
    <source>
        <strain evidence="1">CM1030</strain>
        <tissue evidence="1">Blood</tissue>
    </source>
</reference>
<protein>
    <submittedName>
        <fullName evidence="1">Uncharacterized protein</fullName>
    </submittedName>
</protein>
<dbReference type="Proteomes" id="UP001529510">
    <property type="component" value="Unassembled WGS sequence"/>
</dbReference>
<feature type="non-terminal residue" evidence="1">
    <location>
        <position position="1"/>
    </location>
</feature>
<gene>
    <name evidence="1" type="ORF">M9458_010403</name>
</gene>
<keyword evidence="2" id="KW-1185">Reference proteome</keyword>
<proteinExistence type="predicted"/>
<organism evidence="1 2">
    <name type="scientific">Cirrhinus mrigala</name>
    <name type="common">Mrigala</name>
    <dbReference type="NCBI Taxonomy" id="683832"/>
    <lineage>
        <taxon>Eukaryota</taxon>
        <taxon>Metazoa</taxon>
        <taxon>Chordata</taxon>
        <taxon>Craniata</taxon>
        <taxon>Vertebrata</taxon>
        <taxon>Euteleostomi</taxon>
        <taxon>Actinopterygii</taxon>
        <taxon>Neopterygii</taxon>
        <taxon>Teleostei</taxon>
        <taxon>Ostariophysi</taxon>
        <taxon>Cypriniformes</taxon>
        <taxon>Cyprinidae</taxon>
        <taxon>Labeoninae</taxon>
        <taxon>Labeonini</taxon>
        <taxon>Cirrhinus</taxon>
    </lineage>
</organism>
<name>A0ABD0R0Y9_CIRMR</name>
<sequence>AFTSASQGLLNCLVYGWTQQHFRSLSGGSTTVRDADTQTPLLRSQRRNYATLHSAASLINF</sequence>
<feature type="non-terminal residue" evidence="1">
    <location>
        <position position="61"/>
    </location>
</feature>
<evidence type="ECO:0000313" key="1">
    <source>
        <dbReference type="EMBL" id="KAL0192107.1"/>
    </source>
</evidence>
<evidence type="ECO:0000313" key="2">
    <source>
        <dbReference type="Proteomes" id="UP001529510"/>
    </source>
</evidence>
<comment type="caution">
    <text evidence="1">The sequence shown here is derived from an EMBL/GenBank/DDBJ whole genome shotgun (WGS) entry which is preliminary data.</text>
</comment>
<accession>A0ABD0R0Y9</accession>
<dbReference type="EMBL" id="JAMKFB020000005">
    <property type="protein sequence ID" value="KAL0192107.1"/>
    <property type="molecule type" value="Genomic_DNA"/>
</dbReference>